<dbReference type="OrthoDB" id="2990424at2"/>
<dbReference type="AlphaFoldDB" id="A0A0F7FCW5"/>
<dbReference type="EMBL" id="CP011114">
    <property type="protein sequence ID" value="AKG36589.1"/>
    <property type="molecule type" value="Genomic_DNA"/>
</dbReference>
<feature type="transmembrane region" description="Helical" evidence="1">
    <location>
        <begin position="30"/>
        <end position="55"/>
    </location>
</feature>
<proteinExistence type="predicted"/>
<accession>A0A0F7FCW5</accession>
<keyword evidence="1" id="KW-1133">Transmembrane helix</keyword>
<dbReference type="HOGENOM" id="CLU_151134_1_0_9"/>
<evidence type="ECO:0000256" key="1">
    <source>
        <dbReference type="SAM" id="Phobius"/>
    </source>
</evidence>
<dbReference type="Pfam" id="PF11772">
    <property type="entry name" value="EpuA"/>
    <property type="match status" value="1"/>
</dbReference>
<reference evidence="2 3" key="2">
    <citation type="journal article" date="2016" name="Genome Announc.">
        <title>Genome Sequence of a Gram-Positive Diazotroph, Paenibacillus durus Type Strain ATCC 35681.</title>
        <authorList>
            <person name="Halim M.A."/>
            <person name="Rahman A.Y."/>
            <person name="Sim K.S."/>
            <person name="Yam H.C."/>
            <person name="Rahim A.A."/>
            <person name="Ghazali A.H."/>
            <person name="Najimudin N."/>
        </authorList>
    </citation>
    <scope>NUCLEOTIDE SEQUENCE [LARGE SCALE GENOMIC DNA]</scope>
    <source>
        <strain evidence="2 3">ATCC 35681</strain>
    </source>
</reference>
<evidence type="ECO:0000313" key="3">
    <source>
        <dbReference type="Proteomes" id="UP000034189"/>
    </source>
</evidence>
<protein>
    <recommendedName>
        <fullName evidence="4">DNA-directed RNA polymerase subunit beta</fullName>
    </recommendedName>
</protein>
<dbReference type="Proteomes" id="UP000034189">
    <property type="component" value="Chromosome"/>
</dbReference>
<organism evidence="2 3">
    <name type="scientific">Paenibacillus durus ATCC 35681</name>
    <dbReference type="NCBI Taxonomy" id="1333534"/>
    <lineage>
        <taxon>Bacteria</taxon>
        <taxon>Bacillati</taxon>
        <taxon>Bacillota</taxon>
        <taxon>Bacilli</taxon>
        <taxon>Bacillales</taxon>
        <taxon>Paenibacillaceae</taxon>
        <taxon>Paenibacillus</taxon>
    </lineage>
</organism>
<keyword evidence="1" id="KW-0472">Membrane</keyword>
<sequence length="79" mass="9222">MSRQKEDRLTQEQLTEDNVPIKRKRSKWTVVRWFLIPLLLLLALGGGLAVGYVVLGKKELSDVFHWSTWKHVYDLVFAP</sequence>
<evidence type="ECO:0000313" key="2">
    <source>
        <dbReference type="EMBL" id="AKG36589.1"/>
    </source>
</evidence>
<gene>
    <name evidence="2" type="ORF">VK70_20355</name>
</gene>
<dbReference type="RefSeq" id="WP_046723669.1">
    <property type="nucleotide sequence ID" value="NZ_ASQQ01000271.1"/>
</dbReference>
<dbReference type="PATRIC" id="fig|1333534.5.peg.4462"/>
<reference evidence="2 3" key="1">
    <citation type="submission" date="2015-03" db="EMBL/GenBank/DDBJ databases">
        <authorList>
            <person name="Abdul Halim M."/>
        </authorList>
    </citation>
    <scope>NUCLEOTIDE SEQUENCE [LARGE SCALE GENOMIC DNA]</scope>
    <source>
        <strain evidence="2 3">ATCC 35681</strain>
    </source>
</reference>
<keyword evidence="1" id="KW-0812">Transmembrane</keyword>
<evidence type="ECO:0008006" key="4">
    <source>
        <dbReference type="Google" id="ProtNLM"/>
    </source>
</evidence>
<name>A0A0F7FCW5_PAEDU</name>
<dbReference type="InterPro" id="IPR024596">
    <property type="entry name" value="RNApol_su_b/EpuA"/>
</dbReference>